<keyword evidence="4" id="KW-1185">Reference proteome</keyword>
<dbReference type="OrthoDB" id="7342392at2"/>
<dbReference type="InterPro" id="IPR002734">
    <property type="entry name" value="RibDG_C"/>
</dbReference>
<dbReference type="Pfam" id="PF01872">
    <property type="entry name" value="RibD_C"/>
    <property type="match status" value="1"/>
</dbReference>
<reference evidence="3 4" key="1">
    <citation type="submission" date="2019-03" db="EMBL/GenBank/DDBJ databases">
        <title>Draft genome sequences of novel Actinobacteria.</title>
        <authorList>
            <person name="Sahin N."/>
            <person name="Ay H."/>
            <person name="Saygin H."/>
        </authorList>
    </citation>
    <scope>NUCLEOTIDE SEQUENCE [LARGE SCALE GENOMIC DNA]</scope>
    <source>
        <strain evidence="3 4">5K138</strain>
    </source>
</reference>
<accession>A0A4R5C5J5</accession>
<dbReference type="GO" id="GO:0009231">
    <property type="term" value="P:riboflavin biosynthetic process"/>
    <property type="evidence" value="ECO:0007669"/>
    <property type="project" value="InterPro"/>
</dbReference>
<evidence type="ECO:0000259" key="2">
    <source>
        <dbReference type="Pfam" id="PF01872"/>
    </source>
</evidence>
<dbReference type="GO" id="GO:0008703">
    <property type="term" value="F:5-amino-6-(5-phosphoribosylamino)uracil reductase activity"/>
    <property type="evidence" value="ECO:0007669"/>
    <property type="project" value="InterPro"/>
</dbReference>
<dbReference type="Proteomes" id="UP000294739">
    <property type="component" value="Unassembled WGS sequence"/>
</dbReference>
<organism evidence="3 4">
    <name type="scientific">Jiangella asiatica</name>
    <dbReference type="NCBI Taxonomy" id="2530372"/>
    <lineage>
        <taxon>Bacteria</taxon>
        <taxon>Bacillati</taxon>
        <taxon>Actinomycetota</taxon>
        <taxon>Actinomycetes</taxon>
        <taxon>Jiangellales</taxon>
        <taxon>Jiangellaceae</taxon>
        <taxon>Jiangella</taxon>
    </lineage>
</organism>
<comment type="caution">
    <text evidence="3">The sequence shown here is derived from an EMBL/GenBank/DDBJ whole genome shotgun (WGS) entry which is preliminary data.</text>
</comment>
<feature type="domain" description="Bacterial bifunctional deaminase-reductase C-terminal" evidence="2">
    <location>
        <begin position="5"/>
        <end position="183"/>
    </location>
</feature>
<evidence type="ECO:0000313" key="4">
    <source>
        <dbReference type="Proteomes" id="UP000294739"/>
    </source>
</evidence>
<dbReference type="SUPFAM" id="SSF53597">
    <property type="entry name" value="Dihydrofolate reductase-like"/>
    <property type="match status" value="1"/>
</dbReference>
<gene>
    <name evidence="3" type="ORF">E1269_31510</name>
</gene>
<proteinExistence type="predicted"/>
<dbReference type="Gene3D" id="3.40.430.10">
    <property type="entry name" value="Dihydrofolate Reductase, subunit A"/>
    <property type="match status" value="1"/>
</dbReference>
<dbReference type="RefSeq" id="WP_131902132.1">
    <property type="nucleotide sequence ID" value="NZ_SMKZ01000098.1"/>
</dbReference>
<sequence length="217" mass="23972">MSELLVDFITSLDGNASGEGWPGWWGLEGPEYLAWDGKQPEVTYLMGANTYRQMSGFAAGVVPNGQDEFRPEEEASVDELTQASKVVFSSSLEEPLTWANSTLVRDDAVEAVRAMKENGSGLLSTIGSLSLCRSLLRAGLVDRFRVVIFPVITGATGAERIYDGYPDVALEMLEHRTFDGRIQLVEYKPRVLEHPPLGALQRHRTHTKALSHRHSTP</sequence>
<dbReference type="AlphaFoldDB" id="A0A4R5C5J5"/>
<protein>
    <submittedName>
        <fullName evidence="3">Deaminase</fullName>
    </submittedName>
</protein>
<dbReference type="EMBL" id="SMKZ01000098">
    <property type="protein sequence ID" value="TDD95021.1"/>
    <property type="molecule type" value="Genomic_DNA"/>
</dbReference>
<evidence type="ECO:0000313" key="3">
    <source>
        <dbReference type="EMBL" id="TDD95021.1"/>
    </source>
</evidence>
<feature type="region of interest" description="Disordered" evidence="1">
    <location>
        <begin position="197"/>
        <end position="217"/>
    </location>
</feature>
<dbReference type="InterPro" id="IPR024072">
    <property type="entry name" value="DHFR-like_dom_sf"/>
</dbReference>
<feature type="compositionally biased region" description="Basic residues" evidence="1">
    <location>
        <begin position="201"/>
        <end position="217"/>
    </location>
</feature>
<dbReference type="InParanoid" id="A0A4R5C5J5"/>
<name>A0A4R5C5J5_9ACTN</name>
<evidence type="ECO:0000256" key="1">
    <source>
        <dbReference type="SAM" id="MobiDB-lite"/>
    </source>
</evidence>